<feature type="domain" description="Major facilitator superfamily (MFS) profile" evidence="6">
    <location>
        <begin position="175"/>
        <end position="674"/>
    </location>
</feature>
<dbReference type="PANTHER" id="PTHR23501">
    <property type="entry name" value="MAJOR FACILITATOR SUPERFAMILY"/>
    <property type="match status" value="1"/>
</dbReference>
<comment type="subcellular location">
    <subcellularLocation>
        <location evidence="1">Membrane</location>
        <topology evidence="1">Multi-pass membrane protein</topology>
    </subcellularLocation>
</comment>
<sequence length="679" mass="73284">MLTLCSLHGAGTNSRIFEAQTAAIRYELGDNHTYDFVDGGVPCHMHPEVKNIALEDEPVYAFMDPADPGTGVTAYQNLLDYLEEEGPYDGVMAFSQAATLILTYLAHVARQNALGHNTATPFKFAIFISITHDPVDYEAFQRGQIVEICPKAAAGVVGIPTVHIWGALDDDPESASRAAQVCIFLSAAEITIMSTSLVTITSELMNYEQASWLITAYLLAFTGFLTLWAKCTDVFGLKASLLGSLLIFIAFSGGCGAVRTMNQLILCRAFQGIGGSGVFSLSLFSIIHIAPPGKFDVASAAGSAILSIGMVLGAILGGAICSAGAWRWIFLYNVPAGAVAWLLIFSAMPYNLAHTDNTDRSAGIWDYLTQRTKLFFTTTDPVGCFLFIGFSILFVTALEEANVTYAWSSALIIAFLVVSWVLGITFVIWEWYIGSCRKGLIEPMFPWTMVQDRVWMGILLGFFVSGPATTILYIQIPQRLQITNNSNAISAGLRLLAFAAGSPIGSFICSLLAGKFRLPFVYIITIGAILQAAGSFLLSSVPTTLRVWEGQYGYMVLTGIGVGMSMTSFYIAVPIVVRKENQPIAVGLALQTRMLGASLGIAIVNSILINYVKAHVPGPLAAAANRNMLSGLPPDDVQRIREVYGAGYNLQMKAVGAFSTAQFAAVALMWRRDQARLVK</sequence>
<evidence type="ECO:0000256" key="3">
    <source>
        <dbReference type="ARBA" id="ARBA00022989"/>
    </source>
</evidence>
<dbReference type="PANTHER" id="PTHR23501:SF43">
    <property type="entry name" value="MULTIDRUG TRANSPORTER, PUTATIVE (AFU_ORTHOLOGUE AFUA_6G03040)-RELATED"/>
    <property type="match status" value="1"/>
</dbReference>
<evidence type="ECO:0000256" key="2">
    <source>
        <dbReference type="ARBA" id="ARBA00022692"/>
    </source>
</evidence>
<organism evidence="7 8">
    <name type="scientific">Aspergillus pseudoustus</name>
    <dbReference type="NCBI Taxonomy" id="1810923"/>
    <lineage>
        <taxon>Eukaryota</taxon>
        <taxon>Fungi</taxon>
        <taxon>Dikarya</taxon>
        <taxon>Ascomycota</taxon>
        <taxon>Pezizomycotina</taxon>
        <taxon>Eurotiomycetes</taxon>
        <taxon>Eurotiomycetidae</taxon>
        <taxon>Eurotiales</taxon>
        <taxon>Aspergillaceae</taxon>
        <taxon>Aspergillus</taxon>
        <taxon>Aspergillus subgen. Nidulantes</taxon>
    </lineage>
</organism>
<feature type="transmembrane region" description="Helical" evidence="5">
    <location>
        <begin position="273"/>
        <end position="291"/>
    </location>
</feature>
<dbReference type="Proteomes" id="UP001610446">
    <property type="component" value="Unassembled WGS sequence"/>
</dbReference>
<proteinExistence type="predicted"/>
<dbReference type="InterPro" id="IPR036259">
    <property type="entry name" value="MFS_trans_sf"/>
</dbReference>
<evidence type="ECO:0000256" key="5">
    <source>
        <dbReference type="SAM" id="Phobius"/>
    </source>
</evidence>
<keyword evidence="2 5" id="KW-0812">Transmembrane</keyword>
<name>A0ABR4J5N1_9EURO</name>
<dbReference type="PROSITE" id="PS50850">
    <property type="entry name" value="MFS"/>
    <property type="match status" value="1"/>
</dbReference>
<keyword evidence="4 5" id="KW-0472">Membrane</keyword>
<feature type="transmembrane region" description="Helical" evidence="5">
    <location>
        <begin position="454"/>
        <end position="476"/>
    </location>
</feature>
<dbReference type="InterPro" id="IPR020846">
    <property type="entry name" value="MFS_dom"/>
</dbReference>
<evidence type="ECO:0000256" key="1">
    <source>
        <dbReference type="ARBA" id="ARBA00004141"/>
    </source>
</evidence>
<dbReference type="InterPro" id="IPR005645">
    <property type="entry name" value="FSH-like_dom"/>
</dbReference>
<accession>A0ABR4J5N1</accession>
<evidence type="ECO:0000259" key="6">
    <source>
        <dbReference type="PROSITE" id="PS50850"/>
    </source>
</evidence>
<feature type="transmembrane region" description="Helical" evidence="5">
    <location>
        <begin position="520"/>
        <end position="540"/>
    </location>
</feature>
<dbReference type="SUPFAM" id="SSF103473">
    <property type="entry name" value="MFS general substrate transporter"/>
    <property type="match status" value="2"/>
</dbReference>
<feature type="transmembrane region" description="Helical" evidence="5">
    <location>
        <begin position="303"/>
        <end position="326"/>
    </location>
</feature>
<reference evidence="7 8" key="1">
    <citation type="submission" date="2024-07" db="EMBL/GenBank/DDBJ databases">
        <title>Section-level genome sequencing and comparative genomics of Aspergillus sections Usti and Cavernicolus.</title>
        <authorList>
            <consortium name="Lawrence Berkeley National Laboratory"/>
            <person name="Nybo J.L."/>
            <person name="Vesth T.C."/>
            <person name="Theobald S."/>
            <person name="Frisvad J.C."/>
            <person name="Larsen T.O."/>
            <person name="Kjaerboelling I."/>
            <person name="Rothschild-Mancinelli K."/>
            <person name="Lyhne E.K."/>
            <person name="Kogle M.E."/>
            <person name="Barry K."/>
            <person name="Clum A."/>
            <person name="Na H."/>
            <person name="Ledsgaard L."/>
            <person name="Lin J."/>
            <person name="Lipzen A."/>
            <person name="Kuo A."/>
            <person name="Riley R."/>
            <person name="Mondo S."/>
            <person name="Labutti K."/>
            <person name="Haridas S."/>
            <person name="Pangalinan J."/>
            <person name="Salamov A.A."/>
            <person name="Simmons B.A."/>
            <person name="Magnuson J.K."/>
            <person name="Chen J."/>
            <person name="Drula E."/>
            <person name="Henrissat B."/>
            <person name="Wiebenga A."/>
            <person name="Lubbers R.J."/>
            <person name="Gomes A.C."/>
            <person name="Makela M.R."/>
            <person name="Stajich J."/>
            <person name="Grigoriev I.V."/>
            <person name="Mortensen U.H."/>
            <person name="De Vries R.P."/>
            <person name="Baker S.E."/>
            <person name="Andersen M.R."/>
        </authorList>
    </citation>
    <scope>NUCLEOTIDE SEQUENCE [LARGE SCALE GENOMIC DNA]</scope>
    <source>
        <strain evidence="7 8">CBS 123904</strain>
    </source>
</reference>
<comment type="caution">
    <text evidence="7">The sequence shown here is derived from an EMBL/GenBank/DDBJ whole genome shotgun (WGS) entry which is preliminary data.</text>
</comment>
<evidence type="ECO:0000256" key="4">
    <source>
        <dbReference type="ARBA" id="ARBA00023136"/>
    </source>
</evidence>
<dbReference type="Pfam" id="PF03959">
    <property type="entry name" value="FSH1"/>
    <property type="match status" value="1"/>
</dbReference>
<feature type="transmembrane region" description="Helical" evidence="5">
    <location>
        <begin position="241"/>
        <end position="261"/>
    </location>
</feature>
<feature type="transmembrane region" description="Helical" evidence="5">
    <location>
        <begin position="374"/>
        <end position="398"/>
    </location>
</feature>
<dbReference type="Pfam" id="PF07690">
    <property type="entry name" value="MFS_1"/>
    <property type="match status" value="1"/>
</dbReference>
<keyword evidence="3 5" id="KW-1133">Transmembrane helix</keyword>
<feature type="transmembrane region" description="Helical" evidence="5">
    <location>
        <begin position="488"/>
        <end position="513"/>
    </location>
</feature>
<dbReference type="InterPro" id="IPR011701">
    <property type="entry name" value="MFS"/>
</dbReference>
<dbReference type="Gene3D" id="1.20.1250.20">
    <property type="entry name" value="MFS general substrate transporter like domains"/>
    <property type="match status" value="1"/>
</dbReference>
<dbReference type="Gene3D" id="1.20.1720.10">
    <property type="entry name" value="Multidrug resistance protein D"/>
    <property type="match status" value="1"/>
</dbReference>
<evidence type="ECO:0000313" key="8">
    <source>
        <dbReference type="Proteomes" id="UP001610446"/>
    </source>
</evidence>
<feature type="transmembrane region" description="Helical" evidence="5">
    <location>
        <begin position="332"/>
        <end position="353"/>
    </location>
</feature>
<feature type="transmembrane region" description="Helical" evidence="5">
    <location>
        <begin position="210"/>
        <end position="229"/>
    </location>
</feature>
<dbReference type="EMBL" id="JBFXLU010000208">
    <property type="protein sequence ID" value="KAL2835359.1"/>
    <property type="molecule type" value="Genomic_DNA"/>
</dbReference>
<feature type="transmembrane region" description="Helical" evidence="5">
    <location>
        <begin position="410"/>
        <end position="433"/>
    </location>
</feature>
<evidence type="ECO:0000313" key="7">
    <source>
        <dbReference type="EMBL" id="KAL2835359.1"/>
    </source>
</evidence>
<protein>
    <submittedName>
        <fullName evidence="7">MFS general substrate transporter</fullName>
    </submittedName>
</protein>
<keyword evidence="8" id="KW-1185">Reference proteome</keyword>
<feature type="transmembrane region" description="Helical" evidence="5">
    <location>
        <begin position="552"/>
        <end position="573"/>
    </location>
</feature>
<gene>
    <name evidence="7" type="ORF">BJY01DRAFT_238909</name>
</gene>